<dbReference type="InterPro" id="IPR027417">
    <property type="entry name" value="P-loop_NTPase"/>
</dbReference>
<evidence type="ECO:0000256" key="1">
    <source>
        <dbReference type="ARBA" id="ARBA00004123"/>
    </source>
</evidence>
<dbReference type="UniPathway" id="UPA00988"/>
<comment type="subcellular location">
    <subcellularLocation>
        <location evidence="2">Cytoplasm</location>
    </subcellularLocation>
    <subcellularLocation>
        <location evidence="1">Nucleus</location>
    </subcellularLocation>
</comment>
<keyword evidence="6" id="KW-0963">Cytoplasm</keyword>
<dbReference type="EMBL" id="QLNQ01000023">
    <property type="protein sequence ID" value="RCK63750.1"/>
    <property type="molecule type" value="Genomic_DNA"/>
</dbReference>
<feature type="region of interest" description="Disordered" evidence="9">
    <location>
        <begin position="1"/>
        <end position="93"/>
    </location>
</feature>
<evidence type="ECO:0000256" key="3">
    <source>
        <dbReference type="ARBA" id="ARBA00005043"/>
    </source>
</evidence>
<dbReference type="Gene3D" id="3.40.50.300">
    <property type="entry name" value="P-loop containing nucleotide triphosphate hydrolases"/>
    <property type="match status" value="1"/>
</dbReference>
<dbReference type="CDD" id="cd19494">
    <property type="entry name" value="Elp4"/>
    <property type="match status" value="1"/>
</dbReference>
<gene>
    <name evidence="10" type="primary">ELP4_1</name>
    <name evidence="10" type="ORF">Cantr_10657</name>
</gene>
<keyword evidence="8" id="KW-0539">Nucleus</keyword>
<evidence type="ECO:0000256" key="6">
    <source>
        <dbReference type="ARBA" id="ARBA00022490"/>
    </source>
</evidence>
<feature type="compositionally biased region" description="Low complexity" evidence="9">
    <location>
        <begin position="11"/>
        <end position="51"/>
    </location>
</feature>
<feature type="compositionally biased region" description="Polar residues" evidence="9">
    <location>
        <begin position="80"/>
        <end position="92"/>
    </location>
</feature>
<evidence type="ECO:0000256" key="5">
    <source>
        <dbReference type="ARBA" id="ARBA00020265"/>
    </source>
</evidence>
<dbReference type="GO" id="GO:0033588">
    <property type="term" value="C:elongator holoenzyme complex"/>
    <property type="evidence" value="ECO:0007669"/>
    <property type="project" value="InterPro"/>
</dbReference>
<evidence type="ECO:0000313" key="11">
    <source>
        <dbReference type="Proteomes" id="UP000253472"/>
    </source>
</evidence>
<evidence type="ECO:0000256" key="2">
    <source>
        <dbReference type="ARBA" id="ARBA00004496"/>
    </source>
</evidence>
<dbReference type="OrthoDB" id="289162at2759"/>
<evidence type="ECO:0000256" key="4">
    <source>
        <dbReference type="ARBA" id="ARBA00007573"/>
    </source>
</evidence>
<dbReference type="GO" id="GO:0005737">
    <property type="term" value="C:cytoplasm"/>
    <property type="evidence" value="ECO:0007669"/>
    <property type="project" value="UniProtKB-SubCell"/>
</dbReference>
<dbReference type="Proteomes" id="UP000253472">
    <property type="component" value="Unassembled WGS sequence"/>
</dbReference>
<dbReference type="GO" id="GO:0008023">
    <property type="term" value="C:transcription elongation factor complex"/>
    <property type="evidence" value="ECO:0007669"/>
    <property type="project" value="TreeGrafter"/>
</dbReference>
<proteinExistence type="inferred from homology"/>
<comment type="pathway">
    <text evidence="3">tRNA modification; 5-methoxycarbonylmethyl-2-thiouridine-tRNA biosynthesis.</text>
</comment>
<evidence type="ECO:0000313" key="10">
    <source>
        <dbReference type="EMBL" id="RCK63750.1"/>
    </source>
</evidence>
<sequence length="438" mass="47981">MSFRKRGEIIGGAPPRTPVVPGRTPAVPGRASAVPGRTPPAAAGATPLRGPVGRAPIAKPDRTPDVTSQIMKNPGVRPSLATSQPTTSTGSSDLDKILLHQGLPLGNSLLIEESGTTDFASVLLRACVSQGVMHNRISNEQNAHAIVLGVTPQWSNELPGVYKGSSKEQKRAKIIENESKVSVSNLSNVPSSSTRAADPNLKIAWRYGLNKKPESKEEAENATYEHYNNQFDLTQKLTPGPNPQDISYVPLAASFTTMINQISSIIKAQLRSNPTKIIRLVIPSILNPSLYHPLFTSPSFIFPFIHSLRSLLRQHSNNLVIVCSISLDLYPKGSSLITLMQSLFDAVIHLQPFNQEMTQLLEKAYKNEPSKIQQGLVNIIKIPVLSERGLMMVHDGEYAFKNGRKKFEIEEWSIPVEDDSKETNQTQEGGQTTKNIDF</sequence>
<feature type="compositionally biased region" description="Low complexity" evidence="9">
    <location>
        <begin position="423"/>
        <end position="438"/>
    </location>
</feature>
<evidence type="ECO:0000256" key="7">
    <source>
        <dbReference type="ARBA" id="ARBA00022694"/>
    </source>
</evidence>
<comment type="similarity">
    <text evidence="4">Belongs to the ELP4 family.</text>
</comment>
<dbReference type="GO" id="GO:0002098">
    <property type="term" value="P:tRNA wobble uridine modification"/>
    <property type="evidence" value="ECO:0007669"/>
    <property type="project" value="InterPro"/>
</dbReference>
<dbReference type="PANTHER" id="PTHR12896:SF1">
    <property type="entry name" value="ELONGATOR COMPLEX PROTEIN 4"/>
    <property type="match status" value="1"/>
</dbReference>
<protein>
    <recommendedName>
        <fullName evidence="5">Elongator complex protein 4</fullName>
    </recommendedName>
</protein>
<dbReference type="AlphaFoldDB" id="A0A367YDK0"/>
<dbReference type="Pfam" id="PF05625">
    <property type="entry name" value="PAXNEB"/>
    <property type="match status" value="1"/>
</dbReference>
<keyword evidence="7" id="KW-0819">tRNA processing</keyword>
<reference evidence="10 11" key="1">
    <citation type="submission" date="2018-06" db="EMBL/GenBank/DDBJ databases">
        <title>Whole genome sequencing of Candida tropicalis (genome annotated by CSBL at Korea University).</title>
        <authorList>
            <person name="Ahn J."/>
        </authorList>
    </citation>
    <scope>NUCLEOTIDE SEQUENCE [LARGE SCALE GENOMIC DNA]</scope>
    <source>
        <strain evidence="10 11">ATCC 20962</strain>
    </source>
</reference>
<dbReference type="STRING" id="5486.A0A367YDK0"/>
<keyword evidence="11" id="KW-1185">Reference proteome</keyword>
<evidence type="ECO:0000256" key="8">
    <source>
        <dbReference type="ARBA" id="ARBA00023242"/>
    </source>
</evidence>
<name>A0A367YDK0_9ASCO</name>
<evidence type="ECO:0000256" key="9">
    <source>
        <dbReference type="SAM" id="MobiDB-lite"/>
    </source>
</evidence>
<organism evidence="10 11">
    <name type="scientific">Candida viswanathii</name>
    <dbReference type="NCBI Taxonomy" id="5486"/>
    <lineage>
        <taxon>Eukaryota</taxon>
        <taxon>Fungi</taxon>
        <taxon>Dikarya</taxon>
        <taxon>Ascomycota</taxon>
        <taxon>Saccharomycotina</taxon>
        <taxon>Pichiomycetes</taxon>
        <taxon>Debaryomycetaceae</taxon>
        <taxon>Candida/Lodderomyces clade</taxon>
        <taxon>Candida</taxon>
    </lineage>
</organism>
<comment type="caution">
    <text evidence="10">The sequence shown here is derived from an EMBL/GenBank/DDBJ whole genome shotgun (WGS) entry which is preliminary data.</text>
</comment>
<accession>A0A367YDK0</accession>
<dbReference type="PANTHER" id="PTHR12896">
    <property type="entry name" value="PAX6 NEIGHBOR PROTEIN PAXNEB"/>
    <property type="match status" value="1"/>
</dbReference>
<dbReference type="InterPro" id="IPR008728">
    <property type="entry name" value="Elongator_complex_protein_4"/>
</dbReference>
<feature type="region of interest" description="Disordered" evidence="9">
    <location>
        <begin position="416"/>
        <end position="438"/>
    </location>
</feature>